<accession>A0AAV6L9N3</accession>
<comment type="caution">
    <text evidence="1">The sequence shown here is derived from an EMBL/GenBank/DDBJ whole genome shotgun (WGS) entry which is preliminary data.</text>
</comment>
<dbReference type="AlphaFoldDB" id="A0AAV6L9N3"/>
<gene>
    <name evidence="1" type="ORF">RHGRI_004724</name>
</gene>
<sequence>MGIQSCRLTPQPVLWTRTTLSQSKGQRTYKQVDCRMSANYAVTPSYRKLNYVKHGKGVEEIVNHILQAWEVATGKKRH</sequence>
<dbReference type="EMBL" id="JACTNZ010000002">
    <property type="protein sequence ID" value="KAG5561778.1"/>
    <property type="molecule type" value="Genomic_DNA"/>
</dbReference>
<evidence type="ECO:0000313" key="1">
    <source>
        <dbReference type="EMBL" id="KAG5561778.1"/>
    </source>
</evidence>
<name>A0AAV6L9N3_9ERIC</name>
<dbReference type="Proteomes" id="UP000823749">
    <property type="component" value="Chromosome 2"/>
</dbReference>
<reference evidence="1" key="1">
    <citation type="submission" date="2020-08" db="EMBL/GenBank/DDBJ databases">
        <title>Plant Genome Project.</title>
        <authorList>
            <person name="Zhang R.-G."/>
        </authorList>
    </citation>
    <scope>NUCLEOTIDE SEQUENCE</scope>
    <source>
        <strain evidence="1">WSP0</strain>
        <tissue evidence="1">Leaf</tissue>
    </source>
</reference>
<organism evidence="1 2">
    <name type="scientific">Rhododendron griersonianum</name>
    <dbReference type="NCBI Taxonomy" id="479676"/>
    <lineage>
        <taxon>Eukaryota</taxon>
        <taxon>Viridiplantae</taxon>
        <taxon>Streptophyta</taxon>
        <taxon>Embryophyta</taxon>
        <taxon>Tracheophyta</taxon>
        <taxon>Spermatophyta</taxon>
        <taxon>Magnoliopsida</taxon>
        <taxon>eudicotyledons</taxon>
        <taxon>Gunneridae</taxon>
        <taxon>Pentapetalae</taxon>
        <taxon>asterids</taxon>
        <taxon>Ericales</taxon>
        <taxon>Ericaceae</taxon>
        <taxon>Ericoideae</taxon>
        <taxon>Rhodoreae</taxon>
        <taxon>Rhododendron</taxon>
    </lineage>
</organism>
<keyword evidence="2" id="KW-1185">Reference proteome</keyword>
<proteinExistence type="predicted"/>
<evidence type="ECO:0008006" key="3">
    <source>
        <dbReference type="Google" id="ProtNLM"/>
    </source>
</evidence>
<protein>
    <recommendedName>
        <fullName evidence="3">Adenylate kinase</fullName>
    </recommendedName>
</protein>
<evidence type="ECO:0000313" key="2">
    <source>
        <dbReference type="Proteomes" id="UP000823749"/>
    </source>
</evidence>